<protein>
    <submittedName>
        <fullName evidence="1">Phage tail assembly chaperone</fullName>
    </submittedName>
</protein>
<evidence type="ECO:0000313" key="1">
    <source>
        <dbReference type="EMBL" id="MEW9503237.1"/>
    </source>
</evidence>
<comment type="caution">
    <text evidence="1">The sequence shown here is derived from an EMBL/GenBank/DDBJ whole genome shotgun (WGS) entry which is preliminary data.</text>
</comment>
<dbReference type="Pfam" id="PF09550">
    <property type="entry name" value="Phage_TAC_6"/>
    <property type="match status" value="1"/>
</dbReference>
<keyword evidence="2" id="KW-1185">Reference proteome</keyword>
<sequence>MDWDEVETTAYGFLELIPDEFFKLTPREYHLMYEGFKHRERRKAHYIQYLIAPHVKRVPKLADILSFGDEKKVRKRVTIAERDEVMKELENKLLM</sequence>
<evidence type="ECO:0000313" key="2">
    <source>
        <dbReference type="Proteomes" id="UP001556040"/>
    </source>
</evidence>
<accession>A0ABV3Q7C0</accession>
<dbReference type="Proteomes" id="UP001556040">
    <property type="component" value="Unassembled WGS sequence"/>
</dbReference>
<gene>
    <name evidence="1" type="ORF">AB1471_15775</name>
</gene>
<name>A0ABV3Q7C0_9BACL</name>
<reference evidence="1 2" key="1">
    <citation type="journal article" date="1979" name="Int. J. Syst. Evol. Microbiol.">
        <title>Bacillus globisporus subsp. marinus subsp. nov.</title>
        <authorList>
            <person name="Liu H."/>
        </authorList>
    </citation>
    <scope>NUCLEOTIDE SEQUENCE [LARGE SCALE GENOMIC DNA]</scope>
    <source>
        <strain evidence="1 2">DSM 1297</strain>
    </source>
</reference>
<organism evidence="1 2">
    <name type="scientific">Jeotgalibacillus marinus</name>
    <dbReference type="NCBI Taxonomy" id="86667"/>
    <lineage>
        <taxon>Bacteria</taxon>
        <taxon>Bacillati</taxon>
        <taxon>Bacillota</taxon>
        <taxon>Bacilli</taxon>
        <taxon>Bacillales</taxon>
        <taxon>Caryophanaceae</taxon>
        <taxon>Jeotgalibacillus</taxon>
    </lineage>
</organism>
<dbReference type="InterPro" id="IPR019056">
    <property type="entry name" value="Phage_TAC_6"/>
</dbReference>
<dbReference type="RefSeq" id="WP_367780749.1">
    <property type="nucleotide sequence ID" value="NZ_JBFMIA010000028.1"/>
</dbReference>
<dbReference type="EMBL" id="JBFMIA010000028">
    <property type="protein sequence ID" value="MEW9503237.1"/>
    <property type="molecule type" value="Genomic_DNA"/>
</dbReference>
<proteinExistence type="predicted"/>